<sequence length="127" mass="14798">MEIEYRKSVIHQTVGGEDMETDVFLPDFGDEQEQRPIGIWGQRHLRYIREHRIALYTELLTSGRLNAYLANLNEEAEAMLSRLVKQLAEKEGVTEKLKAEDGMKWVQAMNNIRNRAAEVVYNDLIYN</sequence>
<evidence type="ECO:0000313" key="3">
    <source>
        <dbReference type="Proteomes" id="UP000013180"/>
    </source>
</evidence>
<dbReference type="Proteomes" id="UP000013180">
    <property type="component" value="Unassembled WGS sequence"/>
</dbReference>
<feature type="coiled-coil region" evidence="1">
    <location>
        <begin position="69"/>
        <end position="100"/>
    </location>
</feature>
<proteinExistence type="predicted"/>
<accession>R0CLE9</accession>
<keyword evidence="1" id="KW-0175">Coiled coil</keyword>
<dbReference type="AlphaFoldDB" id="R0CLE9"/>
<keyword evidence="3" id="KW-1185">Reference proteome</keyword>
<organism evidence="2 3">
    <name type="scientific">[Clostridium] clostridioforme 90A6</name>
    <dbReference type="NCBI Taxonomy" id="999406"/>
    <lineage>
        <taxon>Bacteria</taxon>
        <taxon>Bacillati</taxon>
        <taxon>Bacillota</taxon>
        <taxon>Clostridia</taxon>
        <taxon>Lachnospirales</taxon>
        <taxon>Lachnospiraceae</taxon>
        <taxon>Enterocloster</taxon>
    </lineage>
</organism>
<comment type="caution">
    <text evidence="2">The sequence shown here is derived from an EMBL/GenBank/DDBJ whole genome shotgun (WGS) entry which is preliminary data.</text>
</comment>
<name>R0CLE9_9FIRM</name>
<dbReference type="Pfam" id="PF14198">
    <property type="entry name" value="TnpV"/>
    <property type="match status" value="1"/>
</dbReference>
<gene>
    <name evidence="2" type="ORF">HMPREF1083_03385</name>
</gene>
<dbReference type="PATRIC" id="fig|999406.3.peg.3642"/>
<reference evidence="2" key="1">
    <citation type="submission" date="2013-01" db="EMBL/GenBank/DDBJ databases">
        <title>The Genome Sequence of Clostridium clostridioforme 90A6.</title>
        <authorList>
            <consortium name="The Broad Institute Genome Sequencing Platform"/>
            <person name="Earl A."/>
            <person name="Ward D."/>
            <person name="Feldgarden M."/>
            <person name="Gevers D."/>
            <person name="Courvalin P."/>
            <person name="Lambert T."/>
            <person name="Walker B."/>
            <person name="Young S.K."/>
            <person name="Zeng Q."/>
            <person name="Gargeya S."/>
            <person name="Fitzgerald M."/>
            <person name="Haas B."/>
            <person name="Abouelleil A."/>
            <person name="Alvarado L."/>
            <person name="Arachchi H.M."/>
            <person name="Berlin A.M."/>
            <person name="Chapman S.B."/>
            <person name="Dewar J."/>
            <person name="Goldberg J."/>
            <person name="Griggs A."/>
            <person name="Gujja S."/>
            <person name="Hansen M."/>
            <person name="Howarth C."/>
            <person name="Imamovic A."/>
            <person name="Larimer J."/>
            <person name="McCowan C."/>
            <person name="Murphy C."/>
            <person name="Neiman D."/>
            <person name="Pearson M."/>
            <person name="Priest M."/>
            <person name="Roberts A."/>
            <person name="Saif S."/>
            <person name="Shea T."/>
            <person name="Sisk P."/>
            <person name="Sykes S."/>
            <person name="Wortman J."/>
            <person name="Nusbaum C."/>
            <person name="Birren B."/>
        </authorList>
    </citation>
    <scope>NUCLEOTIDE SEQUENCE [LARGE SCALE GENOMIC DNA]</scope>
    <source>
        <strain evidence="2">90A6</strain>
    </source>
</reference>
<evidence type="ECO:0000256" key="1">
    <source>
        <dbReference type="SAM" id="Coils"/>
    </source>
</evidence>
<dbReference type="RefSeq" id="WP_002587422.1">
    <property type="nucleotide sequence ID" value="NZ_KB851039.1"/>
</dbReference>
<dbReference type="HOGENOM" id="CLU_140884_2_1_9"/>
<dbReference type="EMBL" id="AGYL01000032">
    <property type="protein sequence ID" value="ENZ61803.1"/>
    <property type="molecule type" value="Genomic_DNA"/>
</dbReference>
<protein>
    <recommendedName>
        <fullName evidence="4">TnpV protein</fullName>
    </recommendedName>
</protein>
<dbReference type="InterPro" id="IPR026989">
    <property type="entry name" value="TnpV"/>
</dbReference>
<evidence type="ECO:0008006" key="4">
    <source>
        <dbReference type="Google" id="ProtNLM"/>
    </source>
</evidence>
<evidence type="ECO:0000313" key="2">
    <source>
        <dbReference type="EMBL" id="ENZ61803.1"/>
    </source>
</evidence>